<dbReference type="EMBL" id="JAQQWL010000013">
    <property type="protein sequence ID" value="KAK8042950.1"/>
    <property type="molecule type" value="Genomic_DNA"/>
</dbReference>
<reference evidence="1 2" key="1">
    <citation type="submission" date="2023-01" db="EMBL/GenBank/DDBJ databases">
        <title>Analysis of 21 Apiospora genomes using comparative genomics revels a genus with tremendous synthesis potential of carbohydrate active enzymes and secondary metabolites.</title>
        <authorList>
            <person name="Sorensen T."/>
        </authorList>
    </citation>
    <scope>NUCLEOTIDE SEQUENCE [LARGE SCALE GENOMIC DNA]</scope>
    <source>
        <strain evidence="1 2">CBS 135458</strain>
    </source>
</reference>
<accession>A0ABR1TAE7</accession>
<sequence length="110" mass="12059">MSIINGHPDAAKLLVESGASVIVSTHGLTEGIFGTSTRFVRPLNFALHKMAERPDRVVMRKWIELLRMLLDRGAPVWPNAPSGTSALGQSTHPHVPYRVTTMLAAHRGRP</sequence>
<evidence type="ECO:0000313" key="2">
    <source>
        <dbReference type="Proteomes" id="UP001480595"/>
    </source>
</evidence>
<dbReference type="GeneID" id="92097905"/>
<name>A0ABR1TAE7_9PEZI</name>
<keyword evidence="2" id="KW-1185">Reference proteome</keyword>
<gene>
    <name evidence="1" type="ORF">PG994_013433</name>
</gene>
<dbReference type="Gene3D" id="1.25.40.20">
    <property type="entry name" value="Ankyrin repeat-containing domain"/>
    <property type="match status" value="1"/>
</dbReference>
<proteinExistence type="predicted"/>
<dbReference type="InterPro" id="IPR036770">
    <property type="entry name" value="Ankyrin_rpt-contain_sf"/>
</dbReference>
<organism evidence="1 2">
    <name type="scientific">Apiospora phragmitis</name>
    <dbReference type="NCBI Taxonomy" id="2905665"/>
    <lineage>
        <taxon>Eukaryota</taxon>
        <taxon>Fungi</taxon>
        <taxon>Dikarya</taxon>
        <taxon>Ascomycota</taxon>
        <taxon>Pezizomycotina</taxon>
        <taxon>Sordariomycetes</taxon>
        <taxon>Xylariomycetidae</taxon>
        <taxon>Amphisphaeriales</taxon>
        <taxon>Apiosporaceae</taxon>
        <taxon>Apiospora</taxon>
    </lineage>
</organism>
<protein>
    <submittedName>
        <fullName evidence="1">Uncharacterized protein</fullName>
    </submittedName>
</protein>
<dbReference type="RefSeq" id="XP_066709803.1">
    <property type="nucleotide sequence ID" value="XM_066864842.1"/>
</dbReference>
<dbReference type="Proteomes" id="UP001480595">
    <property type="component" value="Unassembled WGS sequence"/>
</dbReference>
<evidence type="ECO:0000313" key="1">
    <source>
        <dbReference type="EMBL" id="KAK8042950.1"/>
    </source>
</evidence>
<comment type="caution">
    <text evidence="1">The sequence shown here is derived from an EMBL/GenBank/DDBJ whole genome shotgun (WGS) entry which is preliminary data.</text>
</comment>